<accession>A0A139BVD5</accession>
<comment type="caution">
    <text evidence="1">The sequence shown here is derived from an EMBL/GenBank/DDBJ whole genome shotgun (WGS) entry which is preliminary data.</text>
</comment>
<gene>
    <name evidence="1" type="ORF">AWT59_1250</name>
</gene>
<evidence type="ECO:0000313" key="1">
    <source>
        <dbReference type="EMBL" id="KXS32655.1"/>
    </source>
</evidence>
<dbReference type="Proteomes" id="UP000070578">
    <property type="component" value="Unassembled WGS sequence"/>
</dbReference>
<organism evidence="1 2">
    <name type="scientific">Candidatus Gallionella acididurans</name>
    <dbReference type="NCBI Taxonomy" id="1796491"/>
    <lineage>
        <taxon>Bacteria</taxon>
        <taxon>Pseudomonadati</taxon>
        <taxon>Pseudomonadota</taxon>
        <taxon>Betaproteobacteria</taxon>
        <taxon>Nitrosomonadales</taxon>
        <taxon>Gallionellaceae</taxon>
        <taxon>Gallionella</taxon>
    </lineage>
</organism>
<dbReference type="EMBL" id="LSLI01000023">
    <property type="protein sequence ID" value="KXS32655.1"/>
    <property type="molecule type" value="Genomic_DNA"/>
</dbReference>
<dbReference type="AlphaFoldDB" id="A0A139BVD5"/>
<name>A0A139BVD5_9PROT</name>
<evidence type="ECO:0000313" key="2">
    <source>
        <dbReference type="Proteomes" id="UP000070578"/>
    </source>
</evidence>
<reference evidence="1 2" key="2">
    <citation type="submission" date="2016-03" db="EMBL/GenBank/DDBJ databases">
        <title>New uncultured bacterium of the family Gallionellaceae from acid mine drainage: description and reconstruction of genome based on metagenomic analysis of microbial community.</title>
        <authorList>
            <person name="Kadnikov V."/>
            <person name="Ivasenko D."/>
            <person name="Beletsky A."/>
            <person name="Mardanov A."/>
            <person name="Danilova E."/>
            <person name="Pimenov N."/>
            <person name="Karnachuk O."/>
            <person name="Ravin N."/>
        </authorList>
    </citation>
    <scope>NUCLEOTIDE SEQUENCE [LARGE SCALE GENOMIC DNA]</scope>
    <source>
        <strain evidence="1">ShG14-8</strain>
    </source>
</reference>
<sequence>MLREPAFLLLLAAGGSVLALTLSVPALRWPYHFPGAAPPRT</sequence>
<protein>
    <submittedName>
        <fullName evidence="1">Uncharacterized protein</fullName>
    </submittedName>
</protein>
<proteinExistence type="predicted"/>
<reference evidence="1 2" key="1">
    <citation type="submission" date="2016-02" db="EMBL/GenBank/DDBJ databases">
        <authorList>
            <person name="Wen L."/>
            <person name="He K."/>
            <person name="Yang H."/>
        </authorList>
    </citation>
    <scope>NUCLEOTIDE SEQUENCE [LARGE SCALE GENOMIC DNA]</scope>
    <source>
        <strain evidence="1">ShG14-8</strain>
    </source>
</reference>